<feature type="transmembrane region" description="Helical" evidence="6">
    <location>
        <begin position="432"/>
        <end position="453"/>
    </location>
</feature>
<evidence type="ECO:0000256" key="1">
    <source>
        <dbReference type="ARBA" id="ARBA00004141"/>
    </source>
</evidence>
<feature type="transmembrane region" description="Helical" evidence="6">
    <location>
        <begin position="503"/>
        <end position="522"/>
    </location>
</feature>
<feature type="transmembrane region" description="Helical" evidence="6">
    <location>
        <begin position="66"/>
        <end position="88"/>
    </location>
</feature>
<evidence type="ECO:0000313" key="8">
    <source>
        <dbReference type="EMBL" id="KIY46937.1"/>
    </source>
</evidence>
<dbReference type="Pfam" id="PF07690">
    <property type="entry name" value="MFS_1"/>
    <property type="match status" value="1"/>
</dbReference>
<evidence type="ECO:0000256" key="5">
    <source>
        <dbReference type="ARBA" id="ARBA00023136"/>
    </source>
</evidence>
<feature type="transmembrane region" description="Helical" evidence="6">
    <location>
        <begin position="188"/>
        <end position="210"/>
    </location>
</feature>
<keyword evidence="3 6" id="KW-0812">Transmembrane</keyword>
<dbReference type="SUPFAM" id="SSF103473">
    <property type="entry name" value="MFS general substrate transporter"/>
    <property type="match status" value="1"/>
</dbReference>
<feature type="transmembrane region" description="Helical" evidence="6">
    <location>
        <begin position="151"/>
        <end position="176"/>
    </location>
</feature>
<name>A0A0D7A7F7_9AGAR</name>
<gene>
    <name evidence="8" type="ORF">FISHEDRAFT_75118</name>
</gene>
<dbReference type="AlphaFoldDB" id="A0A0D7A7F7"/>
<keyword evidence="2" id="KW-0813">Transport</keyword>
<accession>A0A0D7A7F7</accession>
<sequence>MSKNSSQANDIKVGALMKTAQQSDGLDDFSEIDCETGVDKAYELKCALINKCLQEEVGYGRYQVELFVLTGLGWAADNIWLQGIALILSQVQQELNPVRIELGTLAFFIGTVAGSAVWGLLTDLIGRKIAFKTTLFLAGTFGIATGASPSFAAFGCLAACLGFGIGGNLLVDGALYLEHVPQSHQWTLTLLSGWWALGQVLSSGVAWGFIEHYSCTSSIPQGECPKAENMGWRYTCYTLGCITLLIFILRFVVFDLQESSKYLIARGRDEEAIKVLQHIARRNGKSITLTVDQFAAIRASTAPPTVLQVFKQVLSPTAISHVKPLFAGRRLAINTSLTVLVWSVIGLAFPLFNAFEPLYLEEHAAGSSSYRNYTIISTCGVAGAIIASIVIDWSRTAGRFSLGGRKLTMAIATMLTGIFLFLFTTATTEAAVLGYLCSAGVTQTAMYGVLYAYTPEVFPAPHRGTGDALCSSINRFAGVLAPIIKIATSSADGMSGENPNKPIWVSGSLFLVASILIMFLPIETAGKAAL</sequence>
<reference evidence="8 9" key="1">
    <citation type="journal article" date="2015" name="Fungal Genet. Biol.">
        <title>Evolution of novel wood decay mechanisms in Agaricales revealed by the genome sequences of Fistulina hepatica and Cylindrobasidium torrendii.</title>
        <authorList>
            <person name="Floudas D."/>
            <person name="Held B.W."/>
            <person name="Riley R."/>
            <person name="Nagy L.G."/>
            <person name="Koehler G."/>
            <person name="Ransdell A.S."/>
            <person name="Younus H."/>
            <person name="Chow J."/>
            <person name="Chiniquy J."/>
            <person name="Lipzen A."/>
            <person name="Tritt A."/>
            <person name="Sun H."/>
            <person name="Haridas S."/>
            <person name="LaButti K."/>
            <person name="Ohm R.A."/>
            <person name="Kues U."/>
            <person name="Blanchette R.A."/>
            <person name="Grigoriev I.V."/>
            <person name="Minto R.E."/>
            <person name="Hibbett D.S."/>
        </authorList>
    </citation>
    <scope>NUCLEOTIDE SEQUENCE [LARGE SCALE GENOMIC DNA]</scope>
    <source>
        <strain evidence="8 9">ATCC 64428</strain>
    </source>
</reference>
<feature type="transmembrane region" description="Helical" evidence="6">
    <location>
        <begin position="100"/>
        <end position="122"/>
    </location>
</feature>
<evidence type="ECO:0000313" key="9">
    <source>
        <dbReference type="Proteomes" id="UP000054144"/>
    </source>
</evidence>
<dbReference type="InterPro" id="IPR020846">
    <property type="entry name" value="MFS_dom"/>
</dbReference>
<feature type="transmembrane region" description="Helical" evidence="6">
    <location>
        <begin position="331"/>
        <end position="352"/>
    </location>
</feature>
<proteinExistence type="predicted"/>
<evidence type="ECO:0000256" key="4">
    <source>
        <dbReference type="ARBA" id="ARBA00022989"/>
    </source>
</evidence>
<evidence type="ECO:0000256" key="6">
    <source>
        <dbReference type="SAM" id="Phobius"/>
    </source>
</evidence>
<dbReference type="GO" id="GO:0016020">
    <property type="term" value="C:membrane"/>
    <property type="evidence" value="ECO:0007669"/>
    <property type="project" value="UniProtKB-SubCell"/>
</dbReference>
<keyword evidence="5 6" id="KW-0472">Membrane</keyword>
<dbReference type="GO" id="GO:0022857">
    <property type="term" value="F:transmembrane transporter activity"/>
    <property type="evidence" value="ECO:0007669"/>
    <property type="project" value="InterPro"/>
</dbReference>
<feature type="domain" description="Major facilitator superfamily (MFS) profile" evidence="7">
    <location>
        <begin position="63"/>
        <end position="525"/>
    </location>
</feature>
<dbReference type="PANTHER" id="PTHR23511">
    <property type="entry name" value="SYNAPTIC VESICLE GLYCOPROTEIN 2"/>
    <property type="match status" value="1"/>
</dbReference>
<comment type="subcellular location">
    <subcellularLocation>
        <location evidence="1">Membrane</location>
        <topology evidence="1">Multi-pass membrane protein</topology>
    </subcellularLocation>
</comment>
<dbReference type="Proteomes" id="UP000054144">
    <property type="component" value="Unassembled WGS sequence"/>
</dbReference>
<evidence type="ECO:0000256" key="3">
    <source>
        <dbReference type="ARBA" id="ARBA00022692"/>
    </source>
</evidence>
<protein>
    <submittedName>
        <fullName evidence="8">MFS general substrate transporter</fullName>
    </submittedName>
</protein>
<organism evidence="8 9">
    <name type="scientific">Fistulina hepatica ATCC 64428</name>
    <dbReference type="NCBI Taxonomy" id="1128425"/>
    <lineage>
        <taxon>Eukaryota</taxon>
        <taxon>Fungi</taxon>
        <taxon>Dikarya</taxon>
        <taxon>Basidiomycota</taxon>
        <taxon>Agaricomycotina</taxon>
        <taxon>Agaricomycetes</taxon>
        <taxon>Agaricomycetidae</taxon>
        <taxon>Agaricales</taxon>
        <taxon>Fistulinaceae</taxon>
        <taxon>Fistulina</taxon>
    </lineage>
</organism>
<keyword evidence="4 6" id="KW-1133">Transmembrane helix</keyword>
<feature type="transmembrane region" description="Helical" evidence="6">
    <location>
        <begin position="407"/>
        <end position="426"/>
    </location>
</feature>
<dbReference type="Gene3D" id="1.20.1250.20">
    <property type="entry name" value="MFS general substrate transporter like domains"/>
    <property type="match status" value="1"/>
</dbReference>
<dbReference type="InterPro" id="IPR011701">
    <property type="entry name" value="MFS"/>
</dbReference>
<dbReference type="PROSITE" id="PS50850">
    <property type="entry name" value="MFS"/>
    <property type="match status" value="1"/>
</dbReference>
<dbReference type="CDD" id="cd17316">
    <property type="entry name" value="MFS_SV2_like"/>
    <property type="match status" value="1"/>
</dbReference>
<feature type="transmembrane region" description="Helical" evidence="6">
    <location>
        <begin position="372"/>
        <end position="395"/>
    </location>
</feature>
<dbReference type="PANTHER" id="PTHR23511:SF5">
    <property type="entry name" value="MAJOR FACILITATOR-TYPE TRANSPORTER HXNZ-RELATED"/>
    <property type="match status" value="1"/>
</dbReference>
<evidence type="ECO:0000259" key="7">
    <source>
        <dbReference type="PROSITE" id="PS50850"/>
    </source>
</evidence>
<dbReference type="InterPro" id="IPR036259">
    <property type="entry name" value="MFS_trans_sf"/>
</dbReference>
<evidence type="ECO:0000256" key="2">
    <source>
        <dbReference type="ARBA" id="ARBA00022448"/>
    </source>
</evidence>
<dbReference type="OrthoDB" id="3936150at2759"/>
<feature type="transmembrane region" description="Helical" evidence="6">
    <location>
        <begin position="230"/>
        <end position="253"/>
    </location>
</feature>
<dbReference type="EMBL" id="KN882019">
    <property type="protein sequence ID" value="KIY46937.1"/>
    <property type="molecule type" value="Genomic_DNA"/>
</dbReference>
<keyword evidence="9" id="KW-1185">Reference proteome</keyword>